<organism evidence="1 2">
    <name type="scientific">Hymenobacter algoricola</name>
    <dbReference type="NCBI Taxonomy" id="486267"/>
    <lineage>
        <taxon>Bacteria</taxon>
        <taxon>Pseudomonadati</taxon>
        <taxon>Bacteroidota</taxon>
        <taxon>Cytophagia</taxon>
        <taxon>Cytophagales</taxon>
        <taxon>Hymenobacteraceae</taxon>
        <taxon>Hymenobacter</taxon>
    </lineage>
</organism>
<dbReference type="EMBL" id="BAABDH010000035">
    <property type="protein sequence ID" value="GAA3934626.1"/>
    <property type="molecule type" value="Genomic_DNA"/>
</dbReference>
<sequence>MKTNSLLFRLAALLLLLTLASFVGPRLTKTAITKTLSVGVPQGFMSLPDDGIAVKYPAARRPLAVYTDPSGRIDFSVAQKPTTFNDRDYALLLKIYKASIQNMYSKVQFLAEDIRTVNKRDFVMLEFVSTVNDTRRGSNLAPIRKYQLVQYAIQGDQLFVFTFDAPADEQAQWQPTAQAVMKSIVLK</sequence>
<proteinExistence type="predicted"/>
<dbReference type="RefSeq" id="WP_345112879.1">
    <property type="nucleotide sequence ID" value="NZ_BAABDH010000035.1"/>
</dbReference>
<dbReference type="Gene3D" id="3.40.1000.10">
    <property type="entry name" value="Mog1/PsbP, alpha/beta/alpha sandwich"/>
    <property type="match status" value="1"/>
</dbReference>
<keyword evidence="2" id="KW-1185">Reference proteome</keyword>
<dbReference type="Proteomes" id="UP001499909">
    <property type="component" value="Unassembled WGS sequence"/>
</dbReference>
<comment type="caution">
    <text evidence="1">The sequence shown here is derived from an EMBL/GenBank/DDBJ whole genome shotgun (WGS) entry which is preliminary data.</text>
</comment>
<name>A0ABP7N4V1_9BACT</name>
<gene>
    <name evidence="1" type="ORF">GCM10022406_18900</name>
</gene>
<evidence type="ECO:0008006" key="3">
    <source>
        <dbReference type="Google" id="ProtNLM"/>
    </source>
</evidence>
<protein>
    <recommendedName>
        <fullName evidence="3">DUF1795 domain-containing protein</fullName>
    </recommendedName>
</protein>
<evidence type="ECO:0000313" key="1">
    <source>
        <dbReference type="EMBL" id="GAA3934626.1"/>
    </source>
</evidence>
<reference evidence="2" key="1">
    <citation type="journal article" date="2019" name="Int. J. Syst. Evol. Microbiol.">
        <title>The Global Catalogue of Microorganisms (GCM) 10K type strain sequencing project: providing services to taxonomists for standard genome sequencing and annotation.</title>
        <authorList>
            <consortium name="The Broad Institute Genomics Platform"/>
            <consortium name="The Broad Institute Genome Sequencing Center for Infectious Disease"/>
            <person name="Wu L."/>
            <person name="Ma J."/>
        </authorList>
    </citation>
    <scope>NUCLEOTIDE SEQUENCE [LARGE SCALE GENOMIC DNA]</scope>
    <source>
        <strain evidence="2">JCM 17214</strain>
    </source>
</reference>
<evidence type="ECO:0000313" key="2">
    <source>
        <dbReference type="Proteomes" id="UP001499909"/>
    </source>
</evidence>
<accession>A0ABP7N4V1</accession>